<dbReference type="RefSeq" id="WP_045248625.1">
    <property type="nucleotide sequence ID" value="NZ_JYIY01000080.1"/>
</dbReference>
<evidence type="ECO:0000313" key="3">
    <source>
        <dbReference type="EMBL" id="KJL34838.1"/>
    </source>
</evidence>
<gene>
    <name evidence="2" type="ORF">DCP95_05060</name>
    <name evidence="3" type="ORF">RR49_02727</name>
    <name evidence="4" type="ORF">RR49_02974</name>
</gene>
<evidence type="ECO:0000313" key="6">
    <source>
        <dbReference type="Proteomes" id="UP000257479"/>
    </source>
</evidence>
<feature type="chain" id="PRO_5038208894" description="Lipoprotein" evidence="1">
    <location>
        <begin position="27"/>
        <end position="159"/>
    </location>
</feature>
<comment type="caution">
    <text evidence="3">The sequence shown here is derived from an EMBL/GenBank/DDBJ whole genome shotgun (WGS) entry which is preliminary data.</text>
</comment>
<reference evidence="2 6" key="2">
    <citation type="journal article" date="2018" name="Nat. Biotechnol.">
        <title>A standardized bacterial taxonomy based on genome phylogeny substantially revises the tree of life.</title>
        <authorList>
            <person name="Parks D.H."/>
            <person name="Chuvochina M."/>
            <person name="Waite D.W."/>
            <person name="Rinke C."/>
            <person name="Skarshewski A."/>
            <person name="Chaumeil P.A."/>
            <person name="Hugenholtz P."/>
        </authorList>
    </citation>
    <scope>NUCLEOTIDE SEQUENCE [LARGE SCALE GENOMIC DNA]</scope>
    <source>
        <strain evidence="2">UBA9152</strain>
    </source>
</reference>
<dbReference type="OrthoDB" id="5123533at2"/>
<reference evidence="3 5" key="1">
    <citation type="submission" date="2015-02" db="EMBL/GenBank/DDBJ databases">
        <title>Draft genome sequences of ten Microbacterium spp. with emphasis on heavy metal contaminated environments.</title>
        <authorList>
            <person name="Corretto E."/>
        </authorList>
    </citation>
    <scope>NUCLEOTIDE SEQUENCE [LARGE SCALE GENOMIC DNA]</scope>
    <source>
        <strain evidence="3 5">DSM 18659</strain>
    </source>
</reference>
<dbReference type="Proteomes" id="UP000033451">
    <property type="component" value="Unassembled WGS sequence"/>
</dbReference>
<feature type="signal peptide" evidence="1">
    <location>
        <begin position="1"/>
        <end position="26"/>
    </location>
</feature>
<organism evidence="3 5">
    <name type="scientific">Microbacterium ginsengisoli</name>
    <dbReference type="NCBI Taxonomy" id="400772"/>
    <lineage>
        <taxon>Bacteria</taxon>
        <taxon>Bacillati</taxon>
        <taxon>Actinomycetota</taxon>
        <taxon>Actinomycetes</taxon>
        <taxon>Micrococcales</taxon>
        <taxon>Microbacteriaceae</taxon>
        <taxon>Microbacterium</taxon>
    </lineage>
</organism>
<evidence type="ECO:0000256" key="1">
    <source>
        <dbReference type="SAM" id="SignalP"/>
    </source>
</evidence>
<evidence type="ECO:0000313" key="2">
    <source>
        <dbReference type="EMBL" id="HAN23927.1"/>
    </source>
</evidence>
<dbReference type="EMBL" id="DMNG01000084">
    <property type="protein sequence ID" value="HAN23927.1"/>
    <property type="molecule type" value="Genomic_DNA"/>
</dbReference>
<evidence type="ECO:0008006" key="7">
    <source>
        <dbReference type="Google" id="ProtNLM"/>
    </source>
</evidence>
<accession>A0A0F0LNW2</accession>
<protein>
    <recommendedName>
        <fullName evidence="7">Lipoprotein</fullName>
    </recommendedName>
</protein>
<dbReference type="Proteomes" id="UP000257479">
    <property type="component" value="Unassembled WGS sequence"/>
</dbReference>
<name>A0A0F0LNW2_9MICO</name>
<keyword evidence="5" id="KW-1185">Reference proteome</keyword>
<evidence type="ECO:0000313" key="5">
    <source>
        <dbReference type="Proteomes" id="UP000033451"/>
    </source>
</evidence>
<dbReference type="EMBL" id="JYIY01000080">
    <property type="protein sequence ID" value="KJL34838.1"/>
    <property type="molecule type" value="Genomic_DNA"/>
</dbReference>
<dbReference type="STRING" id="400772.RR49_02727"/>
<keyword evidence="1" id="KW-0732">Signal</keyword>
<evidence type="ECO:0000313" key="4">
    <source>
        <dbReference type="EMBL" id="KJL35077.1"/>
    </source>
</evidence>
<sequence length="159" mass="15560">MSPRYLVLPATVAVAFALAGCGQVSALVQQGAAVASQAAGVASAAASAAADAGVNVSTSGSLPSGWPSDIPAPEGTITTSVSVNGGYSIIVQTSSEAAITSAVDKLKSAGYSLDGDFSSDGNHVQHLASSQWSVVITWGPDPSTSGAFVANYVVAKASS</sequence>
<dbReference type="AlphaFoldDB" id="A0A0F0LNW2"/>
<dbReference type="PROSITE" id="PS51257">
    <property type="entry name" value="PROKAR_LIPOPROTEIN"/>
    <property type="match status" value="1"/>
</dbReference>
<dbReference type="EMBL" id="JYIY01000080">
    <property type="protein sequence ID" value="KJL35077.1"/>
    <property type="molecule type" value="Genomic_DNA"/>
</dbReference>
<dbReference type="PATRIC" id="fig|400772.4.peg.2744"/>
<proteinExistence type="predicted"/>